<proteinExistence type="predicted"/>
<dbReference type="OMA" id="TNARRMM"/>
<dbReference type="VEuPathDB" id="MicrosporidiaDB:AEWR_050450"/>
<name>M1JJA5_ENCCN</name>
<sequence length="119" mass="13894">MNNDVLYEVVKYLDFPVRNKKVADAQTSRTNARRMMRLNRSLLEKRLSSRPQINDLRTSNIYREHGINFGKIHRELSDVFCRRGTPPFPNISSALARTVKIMDFKLRKIVLASRMGSKK</sequence>
<dbReference type="VEuPathDB" id="MicrosporidiaDB:AEWQ_050450"/>
<accession>M1JJA5</accession>
<dbReference type="AlphaFoldDB" id="M1JJA5"/>
<dbReference type="EMBL" id="KC513607">
    <property type="protein sequence ID" value="AGE95489.1"/>
    <property type="molecule type" value="Genomic_DNA"/>
</dbReference>
<reference evidence="1" key="1">
    <citation type="journal article" date="2013" name="Eukaryot. Cell">
        <title>Extremely Reduced Levels of Heterozygosity in the Vertebrate Pathogen Encephalitozoon cuniculi.</title>
        <authorList>
            <person name="Selman M."/>
            <person name="Sak B."/>
            <person name="Kvac M."/>
            <person name="Farinelli L."/>
            <person name="Weiss L.M."/>
            <person name="Corradi N."/>
        </authorList>
    </citation>
    <scope>NUCLEOTIDE SEQUENCE</scope>
</reference>
<protein>
    <submittedName>
        <fullName evidence="1">Uncharacterized protein</fullName>
    </submittedName>
</protein>
<dbReference type="VEuPathDB" id="MicrosporidiaDB:ECU05_0490"/>
<dbReference type="VEuPathDB" id="MicrosporidiaDB:AEWD_050450"/>
<organism evidence="1">
    <name type="scientific">Encephalitozoon cuniculi</name>
    <name type="common">Microsporidian parasite</name>
    <dbReference type="NCBI Taxonomy" id="6035"/>
    <lineage>
        <taxon>Eukaryota</taxon>
        <taxon>Fungi</taxon>
        <taxon>Fungi incertae sedis</taxon>
        <taxon>Microsporidia</taxon>
        <taxon>Unikaryonidae</taxon>
        <taxon>Encephalitozoon</taxon>
    </lineage>
</organism>
<gene>
    <name evidence="1" type="ORF">ECU05_0490</name>
</gene>
<dbReference type="VEuPathDB" id="MicrosporidiaDB:M970_050450"/>
<evidence type="ECO:0000313" key="1">
    <source>
        <dbReference type="EMBL" id="AGE95489.1"/>
    </source>
</evidence>